<feature type="compositionally biased region" description="Basic residues" evidence="1">
    <location>
        <begin position="41"/>
        <end position="52"/>
    </location>
</feature>
<evidence type="ECO:0000313" key="4">
    <source>
        <dbReference type="Proteomes" id="UP001370100"/>
    </source>
</evidence>
<dbReference type="EMBL" id="JBBEGL010000005">
    <property type="protein sequence ID" value="MEJ2888494.1"/>
    <property type="molecule type" value="Genomic_DNA"/>
</dbReference>
<protein>
    <submittedName>
        <fullName evidence="3">Uncharacterized protein</fullName>
    </submittedName>
</protein>
<feature type="region of interest" description="Disordered" evidence="1">
    <location>
        <begin position="41"/>
        <end position="66"/>
    </location>
</feature>
<keyword evidence="2" id="KW-1133">Transmembrane helix</keyword>
<dbReference type="RefSeq" id="WP_337715113.1">
    <property type="nucleotide sequence ID" value="NZ_JBBEGL010000005.1"/>
</dbReference>
<keyword evidence="2" id="KW-0472">Membrane</keyword>
<accession>A0ABU8N979</accession>
<keyword evidence="4" id="KW-1185">Reference proteome</keyword>
<keyword evidence="2" id="KW-0812">Transmembrane</keyword>
<proteinExistence type="predicted"/>
<evidence type="ECO:0000256" key="1">
    <source>
        <dbReference type="SAM" id="MobiDB-lite"/>
    </source>
</evidence>
<evidence type="ECO:0000256" key="2">
    <source>
        <dbReference type="SAM" id="Phobius"/>
    </source>
</evidence>
<sequence length="66" mass="7340">MSVVLLTRDTPRWLFLVMASLVATAYLTYGLLALIGRVRRTATQRQPSRRRAPAPVSARDRQGVAS</sequence>
<comment type="caution">
    <text evidence="3">The sequence shown here is derived from an EMBL/GenBank/DDBJ whole genome shotgun (WGS) entry which is preliminary data.</text>
</comment>
<dbReference type="Proteomes" id="UP001370100">
    <property type="component" value="Unassembled WGS sequence"/>
</dbReference>
<evidence type="ECO:0000313" key="3">
    <source>
        <dbReference type="EMBL" id="MEJ2888494.1"/>
    </source>
</evidence>
<feature type="transmembrane region" description="Helical" evidence="2">
    <location>
        <begin position="12"/>
        <end position="35"/>
    </location>
</feature>
<reference evidence="3 4" key="1">
    <citation type="submission" date="2024-03" db="EMBL/GenBank/DDBJ databases">
        <title>Actinomycetospora sp. OC33-EN06, a novel actinomycete isolated from wild orchid (Aerides multiflora).</title>
        <authorList>
            <person name="Suriyachadkun C."/>
        </authorList>
    </citation>
    <scope>NUCLEOTIDE SEQUENCE [LARGE SCALE GENOMIC DNA]</scope>
    <source>
        <strain evidence="3 4">OC33-EN06</strain>
    </source>
</reference>
<gene>
    <name evidence="3" type="ORF">WCD41_18685</name>
</gene>
<organism evidence="3 4">
    <name type="scientific">Actinomycetospora aeridis</name>
    <dbReference type="NCBI Taxonomy" id="3129231"/>
    <lineage>
        <taxon>Bacteria</taxon>
        <taxon>Bacillati</taxon>
        <taxon>Actinomycetota</taxon>
        <taxon>Actinomycetes</taxon>
        <taxon>Pseudonocardiales</taxon>
        <taxon>Pseudonocardiaceae</taxon>
        <taxon>Actinomycetospora</taxon>
    </lineage>
</organism>
<name>A0ABU8N979_9PSEU</name>